<organism evidence="1 2">
    <name type="scientific">Spartinivicinus poritis</name>
    <dbReference type="NCBI Taxonomy" id="2994640"/>
    <lineage>
        <taxon>Bacteria</taxon>
        <taxon>Pseudomonadati</taxon>
        <taxon>Pseudomonadota</taxon>
        <taxon>Gammaproteobacteria</taxon>
        <taxon>Oceanospirillales</taxon>
        <taxon>Zooshikellaceae</taxon>
        <taxon>Spartinivicinus</taxon>
    </lineage>
</organism>
<evidence type="ECO:0000313" key="2">
    <source>
        <dbReference type="Proteomes" id="UP001528823"/>
    </source>
</evidence>
<sequence length="108" mass="12227">MLTRLEFQGINVGGRWHQVVESAMEVAGDASIFFTEPHNTMVLARTGHIKQVMAGIETEQFSLVKDLLKERIAKRTQGTTWELFKNKTTEIDSLSSRKDFIACLKKVS</sequence>
<evidence type="ECO:0000313" key="1">
    <source>
        <dbReference type="EMBL" id="MDE1465303.1"/>
    </source>
</evidence>
<comment type="caution">
    <text evidence="1">The sequence shown here is derived from an EMBL/GenBank/DDBJ whole genome shotgun (WGS) entry which is preliminary data.</text>
</comment>
<reference evidence="1 2" key="1">
    <citation type="submission" date="2022-11" db="EMBL/GenBank/DDBJ databases">
        <title>Spartinivicinus poritis sp. nov., isolated from scleractinian coral Porites lutea.</title>
        <authorList>
            <person name="Zhang G."/>
            <person name="Cai L."/>
            <person name="Wei Q."/>
        </authorList>
    </citation>
    <scope>NUCLEOTIDE SEQUENCE [LARGE SCALE GENOMIC DNA]</scope>
    <source>
        <strain evidence="1 2">A2-2</strain>
    </source>
</reference>
<keyword evidence="2" id="KW-1185">Reference proteome</keyword>
<proteinExistence type="predicted"/>
<name>A0ABT5UFZ1_9GAMM</name>
<protein>
    <submittedName>
        <fullName evidence="1">Uncharacterized protein</fullName>
    </submittedName>
</protein>
<dbReference type="EMBL" id="JAPMOU010000058">
    <property type="protein sequence ID" value="MDE1465303.1"/>
    <property type="molecule type" value="Genomic_DNA"/>
</dbReference>
<dbReference type="Proteomes" id="UP001528823">
    <property type="component" value="Unassembled WGS sequence"/>
</dbReference>
<gene>
    <name evidence="1" type="ORF">ORQ98_25385</name>
</gene>
<accession>A0ABT5UFZ1</accession>
<dbReference type="RefSeq" id="WP_274691612.1">
    <property type="nucleotide sequence ID" value="NZ_JAPMOU010000058.1"/>
</dbReference>